<keyword evidence="1" id="KW-1133">Transmembrane helix</keyword>
<keyword evidence="1" id="KW-0812">Transmembrane</keyword>
<reference evidence="2" key="2">
    <citation type="journal article" date="2021" name="PeerJ">
        <title>Extensive microbial diversity within the chicken gut microbiome revealed by metagenomics and culture.</title>
        <authorList>
            <person name="Gilroy R."/>
            <person name="Ravi A."/>
            <person name="Getino M."/>
            <person name="Pursley I."/>
            <person name="Horton D.L."/>
            <person name="Alikhan N.F."/>
            <person name="Baker D."/>
            <person name="Gharbi K."/>
            <person name="Hall N."/>
            <person name="Watson M."/>
            <person name="Adriaenssens E.M."/>
            <person name="Foster-Nyarko E."/>
            <person name="Jarju S."/>
            <person name="Secka A."/>
            <person name="Antonio M."/>
            <person name="Oren A."/>
            <person name="Chaudhuri R.R."/>
            <person name="La Ragione R."/>
            <person name="Hildebrand F."/>
            <person name="Pallen M.J."/>
        </authorList>
    </citation>
    <scope>NUCLEOTIDE SEQUENCE</scope>
    <source>
        <strain evidence="2">ChiW13-3771</strain>
    </source>
</reference>
<evidence type="ECO:0000256" key="1">
    <source>
        <dbReference type="SAM" id="Phobius"/>
    </source>
</evidence>
<organism evidence="2 3">
    <name type="scientific">Candidatus Fimimorpha faecalis</name>
    <dbReference type="NCBI Taxonomy" id="2840824"/>
    <lineage>
        <taxon>Bacteria</taxon>
        <taxon>Bacillati</taxon>
        <taxon>Bacillota</taxon>
        <taxon>Clostridia</taxon>
        <taxon>Eubacteriales</taxon>
        <taxon>Candidatus Fimimorpha</taxon>
    </lineage>
</organism>
<accession>A0A9D1JDN0</accession>
<dbReference type="PROSITE" id="PS51257">
    <property type="entry name" value="PROKAR_LIPOPROTEIN"/>
    <property type="match status" value="1"/>
</dbReference>
<keyword evidence="1" id="KW-0472">Membrane</keyword>
<dbReference type="AlphaFoldDB" id="A0A9D1JDN0"/>
<reference evidence="2" key="1">
    <citation type="submission" date="2020-10" db="EMBL/GenBank/DDBJ databases">
        <authorList>
            <person name="Gilroy R."/>
        </authorList>
    </citation>
    <scope>NUCLEOTIDE SEQUENCE</scope>
    <source>
        <strain evidence="2">ChiW13-3771</strain>
    </source>
</reference>
<name>A0A9D1JDN0_9FIRM</name>
<sequence>MIEEVNKKQKNWEKVLGYAVGSVVLFGVACIVIPKLLQQSTGLLYKLIRKMS</sequence>
<evidence type="ECO:0000313" key="3">
    <source>
        <dbReference type="Proteomes" id="UP000824201"/>
    </source>
</evidence>
<gene>
    <name evidence="2" type="ORF">IAC96_06760</name>
</gene>
<dbReference type="EMBL" id="DVHN01000075">
    <property type="protein sequence ID" value="HIR88636.1"/>
    <property type="molecule type" value="Genomic_DNA"/>
</dbReference>
<dbReference type="Proteomes" id="UP000824201">
    <property type="component" value="Unassembled WGS sequence"/>
</dbReference>
<comment type="caution">
    <text evidence="2">The sequence shown here is derived from an EMBL/GenBank/DDBJ whole genome shotgun (WGS) entry which is preliminary data.</text>
</comment>
<protein>
    <submittedName>
        <fullName evidence="2">Uncharacterized protein</fullName>
    </submittedName>
</protein>
<evidence type="ECO:0000313" key="2">
    <source>
        <dbReference type="EMBL" id="HIR88636.1"/>
    </source>
</evidence>
<proteinExistence type="predicted"/>
<feature type="transmembrane region" description="Helical" evidence="1">
    <location>
        <begin position="15"/>
        <end position="37"/>
    </location>
</feature>